<keyword evidence="3" id="KW-0731">Sigma factor</keyword>
<evidence type="ECO:0000313" key="8">
    <source>
        <dbReference type="EMBL" id="RBP53284.1"/>
    </source>
</evidence>
<dbReference type="RefSeq" id="WP_170131959.1">
    <property type="nucleotide sequence ID" value="NZ_QNRT01000001.1"/>
</dbReference>
<dbReference type="SUPFAM" id="SSF88946">
    <property type="entry name" value="Sigma2 domain of RNA polymerase sigma factors"/>
    <property type="match status" value="1"/>
</dbReference>
<comment type="caution">
    <text evidence="8">The sequence shown here is derived from an EMBL/GenBank/DDBJ whole genome shotgun (WGS) entry which is preliminary data.</text>
</comment>
<evidence type="ECO:0000256" key="2">
    <source>
        <dbReference type="ARBA" id="ARBA00023015"/>
    </source>
</evidence>
<gene>
    <name evidence="8" type="ORF">DFR28_101670</name>
</gene>
<evidence type="ECO:0000256" key="5">
    <source>
        <dbReference type="ARBA" id="ARBA00023163"/>
    </source>
</evidence>
<sequence length="203" mass="23162">MSAYATIEDQPLVDLIKAGNHAAFAELVNRHTDAFFALAFRSLQNAHDAEDVVQNAFIKFWTRPSMWDPRQAKFTTWFYRVILNACHDLQRRSNRQVNMASEDFDLLESTLATSATVEAEQHLKWQRRYLEQAIRSLPTAQRDALNLAVYCEMPQREAAEILGISLKAFESLLVRAKRHLHQFVTAAIAKQARDDSLALASSK</sequence>
<organism evidence="8 9">
    <name type="scientific">Arenicella xantha</name>
    <dbReference type="NCBI Taxonomy" id="644221"/>
    <lineage>
        <taxon>Bacteria</taxon>
        <taxon>Pseudomonadati</taxon>
        <taxon>Pseudomonadota</taxon>
        <taxon>Gammaproteobacteria</taxon>
        <taxon>Arenicellales</taxon>
        <taxon>Arenicellaceae</taxon>
        <taxon>Arenicella</taxon>
    </lineage>
</organism>
<dbReference type="Proteomes" id="UP000253083">
    <property type="component" value="Unassembled WGS sequence"/>
</dbReference>
<keyword evidence="4" id="KW-0238">DNA-binding</keyword>
<dbReference type="GO" id="GO:0003677">
    <property type="term" value="F:DNA binding"/>
    <property type="evidence" value="ECO:0007669"/>
    <property type="project" value="UniProtKB-KW"/>
</dbReference>
<dbReference type="InterPro" id="IPR013249">
    <property type="entry name" value="RNA_pol_sigma70_r4_t2"/>
</dbReference>
<dbReference type="InterPro" id="IPR013325">
    <property type="entry name" value="RNA_pol_sigma_r2"/>
</dbReference>
<evidence type="ECO:0000256" key="3">
    <source>
        <dbReference type="ARBA" id="ARBA00023082"/>
    </source>
</evidence>
<keyword evidence="5" id="KW-0804">Transcription</keyword>
<dbReference type="GO" id="GO:0006352">
    <property type="term" value="P:DNA-templated transcription initiation"/>
    <property type="evidence" value="ECO:0007669"/>
    <property type="project" value="InterPro"/>
</dbReference>
<dbReference type="Gene3D" id="1.10.10.10">
    <property type="entry name" value="Winged helix-like DNA-binding domain superfamily/Winged helix DNA-binding domain"/>
    <property type="match status" value="1"/>
</dbReference>
<dbReference type="SUPFAM" id="SSF88659">
    <property type="entry name" value="Sigma3 and sigma4 domains of RNA polymerase sigma factors"/>
    <property type="match status" value="1"/>
</dbReference>
<keyword evidence="2" id="KW-0805">Transcription regulation</keyword>
<evidence type="ECO:0000256" key="1">
    <source>
        <dbReference type="ARBA" id="ARBA00010641"/>
    </source>
</evidence>
<dbReference type="PANTHER" id="PTHR43133:SF8">
    <property type="entry name" value="RNA POLYMERASE SIGMA FACTOR HI_1459-RELATED"/>
    <property type="match status" value="1"/>
</dbReference>
<evidence type="ECO:0000313" key="9">
    <source>
        <dbReference type="Proteomes" id="UP000253083"/>
    </source>
</evidence>
<reference evidence="8 9" key="1">
    <citation type="submission" date="2018-06" db="EMBL/GenBank/DDBJ databases">
        <title>Genomic Encyclopedia of Type Strains, Phase IV (KMG-IV): sequencing the most valuable type-strain genomes for metagenomic binning, comparative biology and taxonomic classification.</title>
        <authorList>
            <person name="Goeker M."/>
        </authorList>
    </citation>
    <scope>NUCLEOTIDE SEQUENCE [LARGE SCALE GENOMIC DNA]</scope>
    <source>
        <strain evidence="8 9">DSM 24032</strain>
    </source>
</reference>
<dbReference type="InterPro" id="IPR007627">
    <property type="entry name" value="RNA_pol_sigma70_r2"/>
</dbReference>
<proteinExistence type="inferred from homology"/>
<dbReference type="InParanoid" id="A0A395JNR0"/>
<accession>A0A395JNR0</accession>
<dbReference type="PANTHER" id="PTHR43133">
    <property type="entry name" value="RNA POLYMERASE ECF-TYPE SIGMA FACTO"/>
    <property type="match status" value="1"/>
</dbReference>
<feature type="domain" description="RNA polymerase sigma factor 70 region 4 type 2" evidence="7">
    <location>
        <begin position="128"/>
        <end position="180"/>
    </location>
</feature>
<dbReference type="CDD" id="cd06171">
    <property type="entry name" value="Sigma70_r4"/>
    <property type="match status" value="1"/>
</dbReference>
<evidence type="ECO:0000259" key="6">
    <source>
        <dbReference type="Pfam" id="PF04542"/>
    </source>
</evidence>
<feature type="domain" description="RNA polymerase sigma-70 region 2" evidence="6">
    <location>
        <begin position="27"/>
        <end position="95"/>
    </location>
</feature>
<dbReference type="InterPro" id="IPR036388">
    <property type="entry name" value="WH-like_DNA-bd_sf"/>
</dbReference>
<keyword evidence="9" id="KW-1185">Reference proteome</keyword>
<evidence type="ECO:0000256" key="4">
    <source>
        <dbReference type="ARBA" id="ARBA00023125"/>
    </source>
</evidence>
<dbReference type="InterPro" id="IPR014284">
    <property type="entry name" value="RNA_pol_sigma-70_dom"/>
</dbReference>
<dbReference type="AlphaFoldDB" id="A0A395JNR0"/>
<dbReference type="Pfam" id="PF04542">
    <property type="entry name" value="Sigma70_r2"/>
    <property type="match status" value="1"/>
</dbReference>
<name>A0A395JNR0_9GAMM</name>
<dbReference type="GO" id="GO:0016987">
    <property type="term" value="F:sigma factor activity"/>
    <property type="evidence" value="ECO:0007669"/>
    <property type="project" value="UniProtKB-KW"/>
</dbReference>
<dbReference type="EMBL" id="QNRT01000001">
    <property type="protein sequence ID" value="RBP53284.1"/>
    <property type="molecule type" value="Genomic_DNA"/>
</dbReference>
<dbReference type="InterPro" id="IPR013324">
    <property type="entry name" value="RNA_pol_sigma_r3/r4-like"/>
</dbReference>
<dbReference type="Pfam" id="PF08281">
    <property type="entry name" value="Sigma70_r4_2"/>
    <property type="match status" value="1"/>
</dbReference>
<dbReference type="NCBIfam" id="TIGR02937">
    <property type="entry name" value="sigma70-ECF"/>
    <property type="match status" value="1"/>
</dbReference>
<evidence type="ECO:0000259" key="7">
    <source>
        <dbReference type="Pfam" id="PF08281"/>
    </source>
</evidence>
<dbReference type="InterPro" id="IPR039425">
    <property type="entry name" value="RNA_pol_sigma-70-like"/>
</dbReference>
<protein>
    <submittedName>
        <fullName evidence="8">RNA polymerase sigma-70 factor (ECF subfamily)</fullName>
    </submittedName>
</protein>
<comment type="similarity">
    <text evidence="1">Belongs to the sigma-70 factor family. ECF subfamily.</text>
</comment>
<dbReference type="Gene3D" id="1.10.1740.10">
    <property type="match status" value="1"/>
</dbReference>